<evidence type="ECO:0000313" key="3">
    <source>
        <dbReference type="Proteomes" id="UP000006275"/>
    </source>
</evidence>
<protein>
    <recommendedName>
        <fullName evidence="1">Thioredoxin domain-containing protein</fullName>
    </recommendedName>
</protein>
<dbReference type="SUPFAM" id="SSF52833">
    <property type="entry name" value="Thioredoxin-like"/>
    <property type="match status" value="1"/>
</dbReference>
<gene>
    <name evidence="2" type="ORF">P70_0061</name>
</gene>
<dbReference type="OrthoDB" id="18953at10239"/>
<proteinExistence type="predicted"/>
<organism evidence="2 3">
    <name type="scientific">Listeria phage P70</name>
    <dbReference type="NCBI Taxonomy" id="1225800"/>
    <lineage>
        <taxon>Viruses</taxon>
        <taxon>Duplodnaviria</taxon>
        <taxon>Heunggongvirae</taxon>
        <taxon>Uroviricota</taxon>
        <taxon>Caudoviricetes</taxon>
        <taxon>Homburgvirus</taxon>
        <taxon>Homburgvirus P70</taxon>
    </lineage>
</organism>
<dbReference type="InterPro" id="IPR013766">
    <property type="entry name" value="Thioredoxin_domain"/>
</dbReference>
<dbReference type="InterPro" id="IPR036249">
    <property type="entry name" value="Thioredoxin-like_sf"/>
</dbReference>
<feature type="domain" description="Thioredoxin" evidence="1">
    <location>
        <begin position="13"/>
        <end position="80"/>
    </location>
</feature>
<dbReference type="CDD" id="cd02947">
    <property type="entry name" value="TRX_family"/>
    <property type="match status" value="1"/>
</dbReference>
<name>J9QRV9_9CAUD</name>
<reference evidence="2 3" key="1">
    <citation type="journal article" date="2012" name="J. Virol.">
        <title>Bacteriophage P70: Unique morphology and unrelatedness to other Listeria bacteriophages.</title>
        <authorList>
            <person name="Schmuki M.M."/>
            <person name="Erne D."/>
            <person name="Loessner M.J."/>
            <person name="Klumpp J."/>
        </authorList>
    </citation>
    <scope>NUCLEOTIDE SEQUENCE [LARGE SCALE GENOMIC DNA]</scope>
</reference>
<accession>J9QRV9</accession>
<keyword evidence="3" id="KW-1185">Reference proteome</keyword>
<dbReference type="Proteomes" id="UP000006275">
    <property type="component" value="Segment"/>
</dbReference>
<dbReference type="Gene3D" id="3.40.30.10">
    <property type="entry name" value="Glutaredoxin"/>
    <property type="match status" value="1"/>
</dbReference>
<dbReference type="KEGG" id="vg:13827666"/>
<dbReference type="EMBL" id="JX442241">
    <property type="protein sequence ID" value="AFQ96250.1"/>
    <property type="molecule type" value="Genomic_DNA"/>
</dbReference>
<evidence type="ECO:0000259" key="1">
    <source>
        <dbReference type="Pfam" id="PF00085"/>
    </source>
</evidence>
<dbReference type="RefSeq" id="YP_006905926.1">
    <property type="nucleotide sequence ID" value="NC_018831.1"/>
</dbReference>
<sequence>MAKGYIVFYKKLENCGVCKLVQPQLDATGFHYNIATVEEDEAVLISEGIKSVPTIVLYNEESEEVARVSGVVTEEVIRAMAEGYDLYE</sequence>
<evidence type="ECO:0000313" key="2">
    <source>
        <dbReference type="EMBL" id="AFQ96250.1"/>
    </source>
</evidence>
<dbReference type="GeneID" id="13827666"/>
<dbReference type="Pfam" id="PF00085">
    <property type="entry name" value="Thioredoxin"/>
    <property type="match status" value="1"/>
</dbReference>